<evidence type="ECO:0000313" key="3">
    <source>
        <dbReference type="WBParaSite" id="SBAD_0000842601-mRNA-1"/>
    </source>
</evidence>
<dbReference type="EMBL" id="UZAM01011282">
    <property type="protein sequence ID" value="VDP15437.1"/>
    <property type="molecule type" value="Genomic_DNA"/>
</dbReference>
<evidence type="ECO:0000313" key="2">
    <source>
        <dbReference type="Proteomes" id="UP000270296"/>
    </source>
</evidence>
<proteinExistence type="predicted"/>
<evidence type="ECO:0000313" key="1">
    <source>
        <dbReference type="EMBL" id="VDP15437.1"/>
    </source>
</evidence>
<reference evidence="3" key="1">
    <citation type="submission" date="2016-06" db="UniProtKB">
        <authorList>
            <consortium name="WormBaseParasite"/>
        </authorList>
    </citation>
    <scope>IDENTIFICATION</scope>
</reference>
<gene>
    <name evidence="1" type="ORF">SBAD_LOCUS8125</name>
</gene>
<dbReference type="Proteomes" id="UP000270296">
    <property type="component" value="Unassembled WGS sequence"/>
</dbReference>
<reference evidence="1 2" key="2">
    <citation type="submission" date="2018-11" db="EMBL/GenBank/DDBJ databases">
        <authorList>
            <consortium name="Pathogen Informatics"/>
        </authorList>
    </citation>
    <scope>NUCLEOTIDE SEQUENCE [LARGE SCALE GENOMIC DNA]</scope>
</reference>
<accession>A0A183IWX8</accession>
<keyword evidence="2" id="KW-1185">Reference proteome</keyword>
<dbReference type="WBParaSite" id="SBAD_0000842601-mRNA-1">
    <property type="protein sequence ID" value="SBAD_0000842601-mRNA-1"/>
    <property type="gene ID" value="SBAD_0000842601"/>
</dbReference>
<sequence>MSRVEKKNEEFVAKTFKQWFMDVGFALLACRLMHDGQTGARCLIKLTYALQPSGLSDLKQGKALVESFIMHYRKEMSSMNWVAKQECLPLDVNHLMKSRSLCLKDPALWRMCQKKECLIQQMLID</sequence>
<name>A0A183IWX8_9BILA</name>
<protein>
    <submittedName>
        <fullName evidence="3">Macro domain-containing protein</fullName>
    </submittedName>
</protein>
<dbReference type="AlphaFoldDB" id="A0A183IWX8"/>
<organism evidence="3">
    <name type="scientific">Soboliphyme baturini</name>
    <dbReference type="NCBI Taxonomy" id="241478"/>
    <lineage>
        <taxon>Eukaryota</taxon>
        <taxon>Metazoa</taxon>
        <taxon>Ecdysozoa</taxon>
        <taxon>Nematoda</taxon>
        <taxon>Enoplea</taxon>
        <taxon>Dorylaimia</taxon>
        <taxon>Dioctophymatida</taxon>
        <taxon>Dioctophymatoidea</taxon>
        <taxon>Soboliphymatidae</taxon>
        <taxon>Soboliphyme</taxon>
    </lineage>
</organism>